<dbReference type="Proteomes" id="UP000593567">
    <property type="component" value="Unassembled WGS sequence"/>
</dbReference>
<evidence type="ECO:0000256" key="2">
    <source>
        <dbReference type="ARBA" id="ARBA00022491"/>
    </source>
</evidence>
<evidence type="ECO:0000256" key="1">
    <source>
        <dbReference type="ARBA" id="ARBA00004123"/>
    </source>
</evidence>
<dbReference type="GO" id="GO:0032922">
    <property type="term" value="P:circadian regulation of gene expression"/>
    <property type="evidence" value="ECO:0007669"/>
    <property type="project" value="TreeGrafter"/>
</dbReference>
<dbReference type="InterPro" id="IPR026052">
    <property type="entry name" value="DNA-bd_prot-inh"/>
</dbReference>
<dbReference type="SUPFAM" id="SSF47459">
    <property type="entry name" value="HLH, helix-loop-helix DNA-binding domain"/>
    <property type="match status" value="1"/>
</dbReference>
<protein>
    <recommendedName>
        <fullName evidence="6">BHLH domain-containing protein</fullName>
    </recommendedName>
</protein>
<dbReference type="AlphaFoldDB" id="A0A7J7JC67"/>
<dbReference type="GO" id="GO:0005634">
    <property type="term" value="C:nucleus"/>
    <property type="evidence" value="ECO:0007669"/>
    <property type="project" value="UniProtKB-SubCell"/>
</dbReference>
<keyword evidence="3" id="KW-0805">Transcription regulation</keyword>
<keyword evidence="4" id="KW-0804">Transcription</keyword>
<name>A0A7J7JC67_BUGNE</name>
<evidence type="ECO:0000259" key="6">
    <source>
        <dbReference type="Pfam" id="PF00010"/>
    </source>
</evidence>
<dbReference type="GO" id="GO:0030154">
    <property type="term" value="P:cell differentiation"/>
    <property type="evidence" value="ECO:0007669"/>
    <property type="project" value="TreeGrafter"/>
</dbReference>
<dbReference type="GO" id="GO:0000122">
    <property type="term" value="P:negative regulation of transcription by RNA polymerase II"/>
    <property type="evidence" value="ECO:0007669"/>
    <property type="project" value="InterPro"/>
</dbReference>
<organism evidence="7 8">
    <name type="scientific">Bugula neritina</name>
    <name type="common">Brown bryozoan</name>
    <name type="synonym">Sertularia neritina</name>
    <dbReference type="NCBI Taxonomy" id="10212"/>
    <lineage>
        <taxon>Eukaryota</taxon>
        <taxon>Metazoa</taxon>
        <taxon>Spiralia</taxon>
        <taxon>Lophotrochozoa</taxon>
        <taxon>Bryozoa</taxon>
        <taxon>Gymnolaemata</taxon>
        <taxon>Cheilostomatida</taxon>
        <taxon>Flustrina</taxon>
        <taxon>Buguloidea</taxon>
        <taxon>Bugulidae</taxon>
        <taxon>Bugula</taxon>
    </lineage>
</organism>
<dbReference type="GO" id="GO:0046983">
    <property type="term" value="F:protein dimerization activity"/>
    <property type="evidence" value="ECO:0007669"/>
    <property type="project" value="InterPro"/>
</dbReference>
<feature type="domain" description="BHLH" evidence="6">
    <location>
        <begin position="41"/>
        <end position="76"/>
    </location>
</feature>
<proteinExistence type="predicted"/>
<keyword evidence="8" id="KW-1185">Reference proteome</keyword>
<reference evidence="7" key="1">
    <citation type="submission" date="2020-06" db="EMBL/GenBank/DDBJ databases">
        <title>Draft genome of Bugula neritina, a colonial animal packing powerful symbionts and potential medicines.</title>
        <authorList>
            <person name="Rayko M."/>
        </authorList>
    </citation>
    <scope>NUCLEOTIDE SEQUENCE [LARGE SCALE GENOMIC DNA]</scope>
    <source>
        <strain evidence="7">Kwan_BN1</strain>
    </source>
</reference>
<evidence type="ECO:0000256" key="4">
    <source>
        <dbReference type="ARBA" id="ARBA00023163"/>
    </source>
</evidence>
<dbReference type="GO" id="GO:0005737">
    <property type="term" value="C:cytoplasm"/>
    <property type="evidence" value="ECO:0007669"/>
    <property type="project" value="InterPro"/>
</dbReference>
<dbReference type="PANTHER" id="PTHR11723:SF17">
    <property type="entry name" value="PROTEIN EXTRA-MACROCHAETAE"/>
    <property type="match status" value="1"/>
</dbReference>
<dbReference type="OrthoDB" id="10047910at2759"/>
<keyword evidence="2" id="KW-0678">Repressor</keyword>
<dbReference type="InterPro" id="IPR011598">
    <property type="entry name" value="bHLH_dom"/>
</dbReference>
<dbReference type="PANTHER" id="PTHR11723">
    <property type="entry name" value="DNA-BINDING PROTEIN INHIBITOR"/>
    <property type="match status" value="1"/>
</dbReference>
<dbReference type="EMBL" id="VXIV02002680">
    <property type="protein sequence ID" value="KAF6023665.1"/>
    <property type="molecule type" value="Genomic_DNA"/>
</dbReference>
<comment type="subcellular location">
    <subcellularLocation>
        <location evidence="1">Nucleus</location>
    </subcellularLocation>
</comment>
<keyword evidence="5" id="KW-0539">Nucleus</keyword>
<evidence type="ECO:0000313" key="8">
    <source>
        <dbReference type="Proteomes" id="UP000593567"/>
    </source>
</evidence>
<comment type="caution">
    <text evidence="7">The sequence shown here is derived from an EMBL/GenBank/DDBJ whole genome shotgun (WGS) entry which is preliminary data.</text>
</comment>
<dbReference type="InterPro" id="IPR036638">
    <property type="entry name" value="HLH_DNA-bd_sf"/>
</dbReference>
<evidence type="ECO:0000256" key="3">
    <source>
        <dbReference type="ARBA" id="ARBA00023015"/>
    </source>
</evidence>
<sequence>MKATYFVTAPSARSIDLSRVHRESGKVRKSTHHDAKMQEAELYFKLKELVPTCSETDQLSKTQLLQNVIDYIFDLEDTLELNITRDDQISESKSPFSAVLPLSESFTCNNQTHEQMDVKDGLRKV</sequence>
<evidence type="ECO:0000313" key="7">
    <source>
        <dbReference type="EMBL" id="KAF6023665.1"/>
    </source>
</evidence>
<dbReference type="Pfam" id="PF00010">
    <property type="entry name" value="HLH"/>
    <property type="match status" value="1"/>
</dbReference>
<dbReference type="Gene3D" id="4.10.280.10">
    <property type="entry name" value="Helix-loop-helix DNA-binding domain"/>
    <property type="match status" value="1"/>
</dbReference>
<accession>A0A7J7JC67</accession>
<gene>
    <name evidence="7" type="ORF">EB796_018032</name>
</gene>
<evidence type="ECO:0000256" key="5">
    <source>
        <dbReference type="ARBA" id="ARBA00023242"/>
    </source>
</evidence>